<evidence type="ECO:0000259" key="6">
    <source>
        <dbReference type="PROSITE" id="PS50893"/>
    </source>
</evidence>
<keyword evidence="7" id="KW-0378">Hydrolase</keyword>
<dbReference type="Gene3D" id="3.40.50.300">
    <property type="entry name" value="P-loop containing nucleotide triphosphate hydrolases"/>
    <property type="match status" value="1"/>
</dbReference>
<dbReference type="AlphaFoldDB" id="A0A518D038"/>
<evidence type="ECO:0000256" key="4">
    <source>
        <dbReference type="ARBA" id="ARBA00038388"/>
    </source>
</evidence>
<gene>
    <name evidence="7" type="ORF">Pla163_19290</name>
</gene>
<dbReference type="PROSITE" id="PS00211">
    <property type="entry name" value="ABC_TRANSPORTER_1"/>
    <property type="match status" value="1"/>
</dbReference>
<keyword evidence="2" id="KW-0547">Nucleotide-binding</keyword>
<dbReference type="GO" id="GO:0016887">
    <property type="term" value="F:ATP hydrolysis activity"/>
    <property type="evidence" value="ECO:0007669"/>
    <property type="project" value="InterPro"/>
</dbReference>
<dbReference type="SUPFAM" id="SSF52540">
    <property type="entry name" value="P-loop containing nucleoside triphosphate hydrolases"/>
    <property type="match status" value="1"/>
</dbReference>
<feature type="region of interest" description="Disordered" evidence="5">
    <location>
        <begin position="1"/>
        <end position="20"/>
    </location>
</feature>
<dbReference type="GO" id="GO:0098796">
    <property type="term" value="C:membrane protein complex"/>
    <property type="evidence" value="ECO:0007669"/>
    <property type="project" value="UniProtKB-ARBA"/>
</dbReference>
<dbReference type="InterPro" id="IPR015854">
    <property type="entry name" value="ABC_transpr_LolD-like"/>
</dbReference>
<dbReference type="PANTHER" id="PTHR24220">
    <property type="entry name" value="IMPORT ATP-BINDING PROTEIN"/>
    <property type="match status" value="1"/>
</dbReference>
<sequence>MTDTTTTSVGSGRHGGAEGTPILRARGITKSFPIGDRRLDVLHGVDIDVGRSESVALIGTSGAGKSTLLHVLGLLDSPTTGTVELDGVDAWALSKEKRASLRNLKIGFVFQFYHLLPELDAVENVLLPSMIRYGRGAYRRRKRELDTRARDLLIGFGLEERLDHRPEQLSGGERQRVALARALFHDPPLLIADEPTGNLDQATGSQVLELLFSEQKSRGLSLLMVTHDARLADRCDRTVYMRDGVVLDPSEVKDPLPVVP</sequence>
<dbReference type="OrthoDB" id="273392at2"/>
<keyword evidence="1" id="KW-0813">Transport</keyword>
<dbReference type="InterPro" id="IPR017911">
    <property type="entry name" value="MacB-like_ATP-bd"/>
</dbReference>
<dbReference type="GO" id="GO:0022857">
    <property type="term" value="F:transmembrane transporter activity"/>
    <property type="evidence" value="ECO:0007669"/>
    <property type="project" value="TreeGrafter"/>
</dbReference>
<evidence type="ECO:0000256" key="3">
    <source>
        <dbReference type="ARBA" id="ARBA00022840"/>
    </source>
</evidence>
<dbReference type="FunFam" id="3.40.50.300:FF:000032">
    <property type="entry name" value="Export ABC transporter ATP-binding protein"/>
    <property type="match status" value="1"/>
</dbReference>
<dbReference type="InterPro" id="IPR003439">
    <property type="entry name" value="ABC_transporter-like_ATP-bd"/>
</dbReference>
<dbReference type="PANTHER" id="PTHR24220:SF689">
    <property type="entry name" value="LIPOPROTEIN-RELEASING SYSTEM ATP-BINDING PROTEIN LOLD"/>
    <property type="match status" value="1"/>
</dbReference>
<dbReference type="SMART" id="SM00382">
    <property type="entry name" value="AAA"/>
    <property type="match status" value="1"/>
</dbReference>
<dbReference type="InterPro" id="IPR027417">
    <property type="entry name" value="P-loop_NTPase"/>
</dbReference>
<dbReference type="EC" id="3.6.3.-" evidence="7"/>
<proteinExistence type="inferred from homology"/>
<dbReference type="InterPro" id="IPR017871">
    <property type="entry name" value="ABC_transporter-like_CS"/>
</dbReference>
<dbReference type="GO" id="GO:0005886">
    <property type="term" value="C:plasma membrane"/>
    <property type="evidence" value="ECO:0007669"/>
    <property type="project" value="TreeGrafter"/>
</dbReference>
<feature type="compositionally biased region" description="Polar residues" evidence="5">
    <location>
        <begin position="1"/>
        <end position="10"/>
    </location>
</feature>
<keyword evidence="8" id="KW-1185">Reference proteome</keyword>
<dbReference type="EMBL" id="CP036290">
    <property type="protein sequence ID" value="QDU84815.1"/>
    <property type="molecule type" value="Genomic_DNA"/>
</dbReference>
<accession>A0A518D038</accession>
<evidence type="ECO:0000313" key="7">
    <source>
        <dbReference type="EMBL" id="QDU84815.1"/>
    </source>
</evidence>
<dbReference type="Proteomes" id="UP000319342">
    <property type="component" value="Chromosome"/>
</dbReference>
<evidence type="ECO:0000313" key="8">
    <source>
        <dbReference type="Proteomes" id="UP000319342"/>
    </source>
</evidence>
<protein>
    <submittedName>
        <fullName evidence="7">P-loop containing nucleoside triphosphate hydrolase</fullName>
        <ecNumber evidence="7">3.6.3.-</ecNumber>
    </submittedName>
</protein>
<organism evidence="7 8">
    <name type="scientific">Rohdeia mirabilis</name>
    <dbReference type="NCBI Taxonomy" id="2528008"/>
    <lineage>
        <taxon>Bacteria</taxon>
        <taxon>Pseudomonadati</taxon>
        <taxon>Planctomycetota</taxon>
        <taxon>Planctomycetia</taxon>
        <taxon>Planctomycetia incertae sedis</taxon>
        <taxon>Rohdeia</taxon>
    </lineage>
</organism>
<dbReference type="PROSITE" id="PS50893">
    <property type="entry name" value="ABC_TRANSPORTER_2"/>
    <property type="match status" value="1"/>
</dbReference>
<dbReference type="Pfam" id="PF00005">
    <property type="entry name" value="ABC_tran"/>
    <property type="match status" value="1"/>
</dbReference>
<dbReference type="InterPro" id="IPR003593">
    <property type="entry name" value="AAA+_ATPase"/>
</dbReference>
<feature type="domain" description="ABC transporter" evidence="6">
    <location>
        <begin position="23"/>
        <end position="260"/>
    </location>
</feature>
<dbReference type="RefSeq" id="WP_145187028.1">
    <property type="nucleotide sequence ID" value="NZ_CP036290.1"/>
</dbReference>
<keyword evidence="3" id="KW-0067">ATP-binding</keyword>
<dbReference type="CDD" id="cd03255">
    <property type="entry name" value="ABC_MJ0796_LolCDE_FtsE"/>
    <property type="match status" value="1"/>
</dbReference>
<comment type="similarity">
    <text evidence="4">Belongs to the ABC transporter superfamily. Macrolide exporter (TC 3.A.1.122) family.</text>
</comment>
<evidence type="ECO:0000256" key="1">
    <source>
        <dbReference type="ARBA" id="ARBA00022448"/>
    </source>
</evidence>
<dbReference type="GO" id="GO:0005524">
    <property type="term" value="F:ATP binding"/>
    <property type="evidence" value="ECO:0007669"/>
    <property type="project" value="UniProtKB-KW"/>
</dbReference>
<reference evidence="7 8" key="1">
    <citation type="submission" date="2019-02" db="EMBL/GenBank/DDBJ databases">
        <title>Deep-cultivation of Planctomycetes and their phenomic and genomic characterization uncovers novel biology.</title>
        <authorList>
            <person name="Wiegand S."/>
            <person name="Jogler M."/>
            <person name="Boedeker C."/>
            <person name="Pinto D."/>
            <person name="Vollmers J."/>
            <person name="Rivas-Marin E."/>
            <person name="Kohn T."/>
            <person name="Peeters S.H."/>
            <person name="Heuer A."/>
            <person name="Rast P."/>
            <person name="Oberbeckmann S."/>
            <person name="Bunk B."/>
            <person name="Jeske O."/>
            <person name="Meyerdierks A."/>
            <person name="Storesund J.E."/>
            <person name="Kallscheuer N."/>
            <person name="Luecker S."/>
            <person name="Lage O.M."/>
            <person name="Pohl T."/>
            <person name="Merkel B.J."/>
            <person name="Hornburger P."/>
            <person name="Mueller R.-W."/>
            <person name="Bruemmer F."/>
            <person name="Labrenz M."/>
            <person name="Spormann A.M."/>
            <person name="Op den Camp H."/>
            <person name="Overmann J."/>
            <person name="Amann R."/>
            <person name="Jetten M.S.M."/>
            <person name="Mascher T."/>
            <person name="Medema M.H."/>
            <person name="Devos D.P."/>
            <person name="Kaster A.-K."/>
            <person name="Ovreas L."/>
            <person name="Rohde M."/>
            <person name="Galperin M.Y."/>
            <person name="Jogler C."/>
        </authorList>
    </citation>
    <scope>NUCLEOTIDE SEQUENCE [LARGE SCALE GENOMIC DNA]</scope>
    <source>
        <strain evidence="7 8">Pla163</strain>
    </source>
</reference>
<evidence type="ECO:0000256" key="2">
    <source>
        <dbReference type="ARBA" id="ARBA00022741"/>
    </source>
</evidence>
<evidence type="ECO:0000256" key="5">
    <source>
        <dbReference type="SAM" id="MobiDB-lite"/>
    </source>
</evidence>
<name>A0A518D038_9BACT</name>